<comment type="similarity">
    <text evidence="10">Belongs to the PlsX family.</text>
</comment>
<dbReference type="PIRSF" id="PIRSF002465">
    <property type="entry name" value="Phsphlp_syn_PlsX"/>
    <property type="match status" value="1"/>
</dbReference>
<keyword evidence="3 10" id="KW-0444">Lipid biosynthesis</keyword>
<dbReference type="HAMAP" id="MF_00019">
    <property type="entry name" value="PlsX"/>
    <property type="match status" value="1"/>
</dbReference>
<dbReference type="EMBL" id="JAUSTN010000001">
    <property type="protein sequence ID" value="MDQ0274112.1"/>
    <property type="molecule type" value="Genomic_DNA"/>
</dbReference>
<evidence type="ECO:0000256" key="4">
    <source>
        <dbReference type="ARBA" id="ARBA00022679"/>
    </source>
</evidence>
<dbReference type="SUPFAM" id="SSF53659">
    <property type="entry name" value="Isocitrate/Isopropylmalate dehydrogenase-like"/>
    <property type="match status" value="1"/>
</dbReference>
<evidence type="ECO:0000256" key="8">
    <source>
        <dbReference type="ARBA" id="ARBA00024069"/>
    </source>
</evidence>
<dbReference type="InterPro" id="IPR003664">
    <property type="entry name" value="FA_synthesis"/>
</dbReference>
<evidence type="ECO:0000256" key="10">
    <source>
        <dbReference type="HAMAP-Rule" id="MF_00019"/>
    </source>
</evidence>
<dbReference type="GO" id="GO:0004366">
    <property type="term" value="F:glycerol-3-phosphate O-acyltransferase activity"/>
    <property type="evidence" value="ECO:0007669"/>
    <property type="project" value="UniProtKB-EC"/>
</dbReference>
<evidence type="ECO:0000256" key="5">
    <source>
        <dbReference type="ARBA" id="ARBA00023098"/>
    </source>
</evidence>
<dbReference type="InterPro" id="IPR012281">
    <property type="entry name" value="Phospholipid_synth_PlsX-like"/>
</dbReference>
<gene>
    <name evidence="10" type="primary">plsX</name>
    <name evidence="11" type="ORF">J2S72_000108</name>
</gene>
<dbReference type="Gene3D" id="3.40.718.10">
    <property type="entry name" value="Isopropylmalate Dehydrogenase"/>
    <property type="match status" value="1"/>
</dbReference>
<comment type="pathway">
    <text evidence="10">Lipid metabolism; phospholipid metabolism.</text>
</comment>
<comment type="function">
    <text evidence="10">Catalyzes the reversible formation of acyl-phosphate (acyl-PO(4)) from acyl-[acyl-carrier-protein] (acyl-ACP). This enzyme utilizes acyl-ACP as fatty acyl donor, but not acyl-CoA.</text>
</comment>
<evidence type="ECO:0000313" key="12">
    <source>
        <dbReference type="Proteomes" id="UP001236559"/>
    </source>
</evidence>
<evidence type="ECO:0000313" key="11">
    <source>
        <dbReference type="EMBL" id="MDQ0274112.1"/>
    </source>
</evidence>
<keyword evidence="11" id="KW-0012">Acyltransferase</keyword>
<evidence type="ECO:0000256" key="6">
    <source>
        <dbReference type="ARBA" id="ARBA00023209"/>
    </source>
</evidence>
<comment type="caution">
    <text evidence="11">The sequence shown here is derived from an EMBL/GenBank/DDBJ whole genome shotgun (WGS) entry which is preliminary data.</text>
</comment>
<keyword evidence="6 10" id="KW-0594">Phospholipid biosynthesis</keyword>
<evidence type="ECO:0000256" key="9">
    <source>
        <dbReference type="ARBA" id="ARBA00046608"/>
    </source>
</evidence>
<comment type="subcellular location">
    <subcellularLocation>
        <location evidence="10">Cytoplasm</location>
    </subcellularLocation>
    <text evidence="10">Associated with the membrane possibly through PlsY.</text>
</comment>
<comment type="catalytic activity">
    <reaction evidence="1 10">
        <text>a fatty acyl-[ACP] + phosphate = an acyl phosphate + holo-[ACP]</text>
        <dbReference type="Rhea" id="RHEA:42292"/>
        <dbReference type="Rhea" id="RHEA-COMP:9685"/>
        <dbReference type="Rhea" id="RHEA-COMP:14125"/>
        <dbReference type="ChEBI" id="CHEBI:43474"/>
        <dbReference type="ChEBI" id="CHEBI:59918"/>
        <dbReference type="ChEBI" id="CHEBI:64479"/>
        <dbReference type="ChEBI" id="CHEBI:138651"/>
        <dbReference type="EC" id="2.3.1.274"/>
    </reaction>
</comment>
<keyword evidence="12" id="KW-1185">Reference proteome</keyword>
<sequence>MKILFDGLGGDNSPQEIVKGAILAKNELGIEIAIIGNKEEINKILLEENAEAEVIHADEKIENDEQPAFAIKNKKNSSIVLGLKALAMDKYDAFVSAGSTGALLAGGLFIVKRIPNIKRAVIPTPIPTIKGSVCVIDSGANMDTDPELLLQFAKMGNEYVKTAFSIENPRIGLLNVGTEAGKGNELTKETFKLLANTKLNFVGNVEARDIAFDVCDVLICDGFVGNVLLKTTEGIAGFYNYLLKEKVIKNMSKEGQVEFAKNYEQIKKRLDYKEIGGATLLGLNKIVVKAHGSSNAMAIKNAAKNALDSFNGKIIENMKNCF</sequence>
<proteinExistence type="inferred from homology"/>
<dbReference type="PANTHER" id="PTHR30100:SF1">
    <property type="entry name" value="PHOSPHATE ACYLTRANSFERASE"/>
    <property type="match status" value="1"/>
</dbReference>
<protein>
    <recommendedName>
        <fullName evidence="8 10">Phosphate acyltransferase</fullName>
        <ecNumber evidence="8 10">2.3.1.274</ecNumber>
    </recommendedName>
    <alternativeName>
        <fullName evidence="10">Acyl-ACP phosphotransacylase</fullName>
    </alternativeName>
    <alternativeName>
        <fullName evidence="10">Acyl-[acyl-carrier-protein]--phosphate acyltransferase</fullName>
    </alternativeName>
    <alternativeName>
        <fullName evidence="10">Phosphate-acyl-ACP acyltransferase</fullName>
    </alternativeName>
</protein>
<dbReference type="Pfam" id="PF02504">
    <property type="entry name" value="FA_synthesis"/>
    <property type="match status" value="1"/>
</dbReference>
<evidence type="ECO:0000256" key="3">
    <source>
        <dbReference type="ARBA" id="ARBA00022516"/>
    </source>
</evidence>
<keyword evidence="4 10" id="KW-0808">Transferase</keyword>
<evidence type="ECO:0000256" key="7">
    <source>
        <dbReference type="ARBA" id="ARBA00023264"/>
    </source>
</evidence>
<keyword evidence="2 10" id="KW-0963">Cytoplasm</keyword>
<dbReference type="RefSeq" id="WP_307494824.1">
    <property type="nucleotide sequence ID" value="NZ_JAUSTN010000001.1"/>
</dbReference>
<dbReference type="NCBIfam" id="TIGR00182">
    <property type="entry name" value="plsX"/>
    <property type="match status" value="1"/>
</dbReference>
<dbReference type="EC" id="2.3.1.274" evidence="8 10"/>
<keyword evidence="5 10" id="KW-0443">Lipid metabolism</keyword>
<name>A0ABU0AS72_9FIRM</name>
<reference evidence="11 12" key="1">
    <citation type="submission" date="2023-07" db="EMBL/GenBank/DDBJ databases">
        <title>Genomic Encyclopedia of Type Strains, Phase IV (KMG-IV): sequencing the most valuable type-strain genomes for metagenomic binning, comparative biology and taxonomic classification.</title>
        <authorList>
            <person name="Goeker M."/>
        </authorList>
    </citation>
    <scope>NUCLEOTIDE SEQUENCE [LARGE SCALE GENOMIC DNA]</scope>
    <source>
        <strain evidence="11 12">DSM 22616</strain>
    </source>
</reference>
<organism evidence="11 12">
    <name type="scientific">Peptoniphilus koenoeneniae</name>
    <dbReference type="NCBI Taxonomy" id="507751"/>
    <lineage>
        <taxon>Bacteria</taxon>
        <taxon>Bacillati</taxon>
        <taxon>Bacillota</taxon>
        <taxon>Tissierellia</taxon>
        <taxon>Tissierellales</taxon>
        <taxon>Peptoniphilaceae</taxon>
        <taxon>Peptoniphilus</taxon>
    </lineage>
</organism>
<keyword evidence="7 10" id="KW-1208">Phospholipid metabolism</keyword>
<accession>A0ABU0AS72</accession>
<evidence type="ECO:0000256" key="1">
    <source>
        <dbReference type="ARBA" id="ARBA00001232"/>
    </source>
</evidence>
<dbReference type="PANTHER" id="PTHR30100">
    <property type="entry name" value="FATTY ACID/PHOSPHOLIPID SYNTHESIS PROTEIN PLSX"/>
    <property type="match status" value="1"/>
</dbReference>
<dbReference type="Proteomes" id="UP001236559">
    <property type="component" value="Unassembled WGS sequence"/>
</dbReference>
<evidence type="ECO:0000256" key="2">
    <source>
        <dbReference type="ARBA" id="ARBA00022490"/>
    </source>
</evidence>
<comment type="subunit">
    <text evidence="9 10">Homodimer. Probably interacts with PlsY.</text>
</comment>